<dbReference type="Proteomes" id="UP001604277">
    <property type="component" value="Unassembled WGS sequence"/>
</dbReference>
<gene>
    <name evidence="2" type="ORF">Fot_41663</name>
</gene>
<keyword evidence="3" id="KW-1185">Reference proteome</keyword>
<reference evidence="3" key="1">
    <citation type="submission" date="2024-07" db="EMBL/GenBank/DDBJ databases">
        <title>Two chromosome-level genome assemblies of Korean endemic species Abeliophyllum distichum and Forsythia ovata (Oleaceae).</title>
        <authorList>
            <person name="Jang H."/>
        </authorList>
    </citation>
    <scope>NUCLEOTIDE SEQUENCE [LARGE SCALE GENOMIC DNA]</scope>
</reference>
<keyword evidence="1" id="KW-0472">Membrane</keyword>
<keyword evidence="1" id="KW-1133">Transmembrane helix</keyword>
<proteinExistence type="predicted"/>
<feature type="transmembrane region" description="Helical" evidence="1">
    <location>
        <begin position="160"/>
        <end position="184"/>
    </location>
</feature>
<feature type="transmembrane region" description="Helical" evidence="1">
    <location>
        <begin position="41"/>
        <end position="61"/>
    </location>
</feature>
<dbReference type="PANTHER" id="PTHR33430:SF6">
    <property type="entry name" value="MATERNAL EFFECT EMBRYO ARREST PROTEIN"/>
    <property type="match status" value="1"/>
</dbReference>
<evidence type="ECO:0000256" key="1">
    <source>
        <dbReference type="SAM" id="Phobius"/>
    </source>
</evidence>
<dbReference type="AlphaFoldDB" id="A0ABD1RJM5"/>
<protein>
    <submittedName>
        <fullName evidence="2">Uncharacterized protein</fullName>
    </submittedName>
</protein>
<name>A0ABD1RJM5_9LAMI</name>
<sequence>MATFIGFSLTVPAAGSAGHPASCNASIKTVRILIVFEVVSFSFFLFSSLIAQSIKLTINLLNSLDPTDPHKADIDSSALKYGLCGSAFGSIMGCVFLMLSIVNFIQVKLGVFSCGHEPVYGVVTLVICVGSALLLTINLLNNLDATDPYKADIDSSALKYGLFGLAFGSVMGCVFFMLSIVNLFRLNWVYFLVDMNRYTAS</sequence>
<evidence type="ECO:0000313" key="3">
    <source>
        <dbReference type="Proteomes" id="UP001604277"/>
    </source>
</evidence>
<keyword evidence="1" id="KW-0812">Transmembrane</keyword>
<accession>A0ABD1RJM5</accession>
<dbReference type="EMBL" id="JBFOLJ010000012">
    <property type="protein sequence ID" value="KAL2488371.1"/>
    <property type="molecule type" value="Genomic_DNA"/>
</dbReference>
<organism evidence="2 3">
    <name type="scientific">Forsythia ovata</name>
    <dbReference type="NCBI Taxonomy" id="205694"/>
    <lineage>
        <taxon>Eukaryota</taxon>
        <taxon>Viridiplantae</taxon>
        <taxon>Streptophyta</taxon>
        <taxon>Embryophyta</taxon>
        <taxon>Tracheophyta</taxon>
        <taxon>Spermatophyta</taxon>
        <taxon>Magnoliopsida</taxon>
        <taxon>eudicotyledons</taxon>
        <taxon>Gunneridae</taxon>
        <taxon>Pentapetalae</taxon>
        <taxon>asterids</taxon>
        <taxon>lamiids</taxon>
        <taxon>Lamiales</taxon>
        <taxon>Oleaceae</taxon>
        <taxon>Forsythieae</taxon>
        <taxon>Forsythia</taxon>
    </lineage>
</organism>
<dbReference type="PANTHER" id="PTHR33430">
    <property type="entry name" value="MATERNAL EFFECT EMBRYO ARREST PROTEIN"/>
    <property type="match status" value="1"/>
</dbReference>
<feature type="transmembrane region" description="Helical" evidence="1">
    <location>
        <begin position="81"/>
        <end position="107"/>
    </location>
</feature>
<comment type="caution">
    <text evidence="2">The sequence shown here is derived from an EMBL/GenBank/DDBJ whole genome shotgun (WGS) entry which is preliminary data.</text>
</comment>
<evidence type="ECO:0000313" key="2">
    <source>
        <dbReference type="EMBL" id="KAL2488371.1"/>
    </source>
</evidence>
<feature type="transmembrane region" description="Helical" evidence="1">
    <location>
        <begin position="119"/>
        <end position="140"/>
    </location>
</feature>